<dbReference type="RefSeq" id="XP_018152596.1">
    <property type="nucleotide sequence ID" value="XM_018308179.1"/>
</dbReference>
<feature type="compositionally biased region" description="Basic and acidic residues" evidence="1">
    <location>
        <begin position="150"/>
        <end position="159"/>
    </location>
</feature>
<proteinExistence type="predicted"/>
<keyword evidence="3" id="KW-1185">Reference proteome</keyword>
<dbReference type="Proteomes" id="UP000092177">
    <property type="component" value="Chromosome 9"/>
</dbReference>
<dbReference type="VEuPathDB" id="FungiDB:CH63R_13205"/>
<dbReference type="GeneID" id="28872286"/>
<accession>A0A1B7XWF8</accession>
<feature type="compositionally biased region" description="Basic and acidic residues" evidence="1">
    <location>
        <begin position="112"/>
        <end position="124"/>
    </location>
</feature>
<dbReference type="EMBL" id="LTAN01000009">
    <property type="protein sequence ID" value="OBR04078.1"/>
    <property type="molecule type" value="Genomic_DNA"/>
</dbReference>
<sequence length="159" mass="17552">MAHGHRCFGTCGVRPDPVGEREQESKVQIVAGKIRGCLRRRWAKCIRRRGRIRQSGRVATQVAARAIGRHLPTVDVDVVIVLSSPPPPPSSSIAHRCHHPPSSNIVELTETRRPQERWANHSEESMTGLAPGSIGRLDPSSRLTTVPSDTDPHRTDSRV</sequence>
<reference evidence="3" key="1">
    <citation type="journal article" date="2017" name="BMC Genomics">
        <title>Gapless genome assembly of Colletotrichum higginsianum reveals chromosome structure and association of transposable elements with secondary metabolite gene clusters.</title>
        <authorList>
            <person name="Dallery J.-F."/>
            <person name="Lapalu N."/>
            <person name="Zampounis A."/>
            <person name="Pigne S."/>
            <person name="Luyten I."/>
            <person name="Amselem J."/>
            <person name="Wittenberg A.H.J."/>
            <person name="Zhou S."/>
            <person name="de Queiroz M.V."/>
            <person name="Robin G.P."/>
            <person name="Auger A."/>
            <person name="Hainaut M."/>
            <person name="Henrissat B."/>
            <person name="Kim K.-T."/>
            <person name="Lee Y.-H."/>
            <person name="Lespinet O."/>
            <person name="Schwartz D.C."/>
            <person name="Thon M.R."/>
            <person name="O'Connell R.J."/>
        </authorList>
    </citation>
    <scope>NUCLEOTIDE SEQUENCE [LARGE SCALE GENOMIC DNA]</scope>
    <source>
        <strain evidence="3">IMI 349063</strain>
    </source>
</reference>
<dbReference type="AlphaFoldDB" id="A0A1B7XWF8"/>
<evidence type="ECO:0000313" key="2">
    <source>
        <dbReference type="EMBL" id="OBR04078.1"/>
    </source>
</evidence>
<dbReference type="KEGG" id="chig:CH63R_13205"/>
<organism evidence="2 3">
    <name type="scientific">Colletotrichum higginsianum (strain IMI 349063)</name>
    <name type="common">Crucifer anthracnose fungus</name>
    <dbReference type="NCBI Taxonomy" id="759273"/>
    <lineage>
        <taxon>Eukaryota</taxon>
        <taxon>Fungi</taxon>
        <taxon>Dikarya</taxon>
        <taxon>Ascomycota</taxon>
        <taxon>Pezizomycotina</taxon>
        <taxon>Sordariomycetes</taxon>
        <taxon>Hypocreomycetidae</taxon>
        <taxon>Glomerellales</taxon>
        <taxon>Glomerellaceae</taxon>
        <taxon>Colletotrichum</taxon>
        <taxon>Colletotrichum destructivum species complex</taxon>
    </lineage>
</organism>
<feature type="region of interest" description="Disordered" evidence="1">
    <location>
        <begin position="112"/>
        <end position="159"/>
    </location>
</feature>
<name>A0A1B7XWF8_COLHI</name>
<evidence type="ECO:0000256" key="1">
    <source>
        <dbReference type="SAM" id="MobiDB-lite"/>
    </source>
</evidence>
<comment type="caution">
    <text evidence="2">The sequence shown here is derived from an EMBL/GenBank/DDBJ whole genome shotgun (WGS) entry which is preliminary data.</text>
</comment>
<evidence type="ECO:0000313" key="3">
    <source>
        <dbReference type="Proteomes" id="UP000092177"/>
    </source>
</evidence>
<gene>
    <name evidence="2" type="ORF">CH63R_13205</name>
</gene>
<protein>
    <submittedName>
        <fullName evidence="2">Uncharacterized protein</fullName>
    </submittedName>
</protein>